<dbReference type="SUPFAM" id="SSF81901">
    <property type="entry name" value="HCP-like"/>
    <property type="match status" value="1"/>
</dbReference>
<comment type="caution">
    <text evidence="1">The sequence shown here is derived from an EMBL/GenBank/DDBJ whole genome shotgun (WGS) entry which is preliminary data.</text>
</comment>
<dbReference type="InterPro" id="IPR006597">
    <property type="entry name" value="Sel1-like"/>
</dbReference>
<dbReference type="InterPro" id="IPR011990">
    <property type="entry name" value="TPR-like_helical_dom_sf"/>
</dbReference>
<evidence type="ECO:0000313" key="2">
    <source>
        <dbReference type="Proteomes" id="UP000017819"/>
    </source>
</evidence>
<keyword evidence="2" id="KW-1185">Reference proteome</keyword>
<reference evidence="1 2" key="1">
    <citation type="journal article" date="2014" name="Genome Announc.">
        <title>Draft Genome Sequence of Lutibaculum baratangense Strain AMV1T, Isolated from a Mud Volcano in Andamans, India.</title>
        <authorList>
            <person name="Singh A."/>
            <person name="Sreenivas A."/>
            <person name="Sathyanarayana Reddy G."/>
            <person name="Pinnaka A.K."/>
            <person name="Shivaji S."/>
        </authorList>
    </citation>
    <scope>NUCLEOTIDE SEQUENCE [LARGE SCALE GENOMIC DNA]</scope>
    <source>
        <strain evidence="1 2">AMV1</strain>
    </source>
</reference>
<protein>
    <recommendedName>
        <fullName evidence="3">Sel1 repeat family protein</fullName>
    </recommendedName>
</protein>
<dbReference type="STRING" id="631454.N177_3509"/>
<dbReference type="Proteomes" id="UP000017819">
    <property type="component" value="Unassembled WGS sequence"/>
</dbReference>
<sequence length="89" mass="9602">MARLDCNTAIEAGIATGAAAGDVFFRLGMMYATGRSVEVDRVSAHKWFNIAALKGHKAAAGYRREISAEMTAAEIATAQRSARDWLQLN</sequence>
<accession>V4RBC7</accession>
<evidence type="ECO:0000313" key="1">
    <source>
        <dbReference type="EMBL" id="ESR23441.1"/>
    </source>
</evidence>
<dbReference type="RefSeq" id="WP_023433627.1">
    <property type="nucleotide sequence ID" value="NZ_AWXZ01000039.1"/>
</dbReference>
<dbReference type="eggNOG" id="COG0790">
    <property type="taxonomic scope" value="Bacteria"/>
</dbReference>
<dbReference type="EMBL" id="AWXZ01000039">
    <property type="protein sequence ID" value="ESR23441.1"/>
    <property type="molecule type" value="Genomic_DNA"/>
</dbReference>
<dbReference type="SMART" id="SM00671">
    <property type="entry name" value="SEL1"/>
    <property type="match status" value="1"/>
</dbReference>
<organism evidence="1 2">
    <name type="scientific">Lutibaculum baratangense AMV1</name>
    <dbReference type="NCBI Taxonomy" id="631454"/>
    <lineage>
        <taxon>Bacteria</taxon>
        <taxon>Pseudomonadati</taxon>
        <taxon>Pseudomonadota</taxon>
        <taxon>Alphaproteobacteria</taxon>
        <taxon>Hyphomicrobiales</taxon>
        <taxon>Tepidamorphaceae</taxon>
        <taxon>Lutibaculum</taxon>
    </lineage>
</organism>
<name>V4RBC7_9HYPH</name>
<evidence type="ECO:0008006" key="3">
    <source>
        <dbReference type="Google" id="ProtNLM"/>
    </source>
</evidence>
<dbReference type="PATRIC" id="fig|631454.5.peg.3469"/>
<dbReference type="Gene3D" id="1.25.40.10">
    <property type="entry name" value="Tetratricopeptide repeat domain"/>
    <property type="match status" value="1"/>
</dbReference>
<proteinExistence type="predicted"/>
<gene>
    <name evidence="1" type="ORF">N177_3509</name>
</gene>
<dbReference type="OrthoDB" id="5321503at2"/>
<dbReference type="AlphaFoldDB" id="V4RBC7"/>